<evidence type="ECO:0000256" key="6">
    <source>
        <dbReference type="SAM" id="MobiDB-lite"/>
    </source>
</evidence>
<dbReference type="InterPro" id="IPR014325">
    <property type="entry name" value="RNA_pol_sigma-E_actinobac"/>
</dbReference>
<dbReference type="SUPFAM" id="SSF88659">
    <property type="entry name" value="Sigma3 and sigma4 domains of RNA polymerase sigma factors"/>
    <property type="match status" value="1"/>
</dbReference>
<dbReference type="InterPro" id="IPR013324">
    <property type="entry name" value="RNA_pol_sigma_r3/r4-like"/>
</dbReference>
<dbReference type="InterPro" id="IPR007627">
    <property type="entry name" value="RNA_pol_sigma70_r2"/>
</dbReference>
<evidence type="ECO:0000313" key="9">
    <source>
        <dbReference type="EMBL" id="MFC7614954.1"/>
    </source>
</evidence>
<evidence type="ECO:0000256" key="4">
    <source>
        <dbReference type="ARBA" id="ARBA00023125"/>
    </source>
</evidence>
<sequence>MKVDKEAGFREFVATRQTALVRTGRLLTGDWSSGEDLVQAALVKTYLAWPKIKDKDAVEAYVRKTMARLAVSWSRKRSSTEQPTAEPPDRPVSYPDPVADDDPLWRAVRTLPPGQRAVLVLRFHADLSEADTAAALGVTVGTVKSQAARALTTLRGKLTVPEVTR</sequence>
<dbReference type="Gene3D" id="1.10.1740.10">
    <property type="match status" value="1"/>
</dbReference>
<dbReference type="InterPro" id="IPR014284">
    <property type="entry name" value="RNA_pol_sigma-70_dom"/>
</dbReference>
<comment type="caution">
    <text evidence="9">The sequence shown here is derived from an EMBL/GenBank/DDBJ whole genome shotgun (WGS) entry which is preliminary data.</text>
</comment>
<dbReference type="InterPro" id="IPR036388">
    <property type="entry name" value="WH-like_DNA-bd_sf"/>
</dbReference>
<reference evidence="10" key="1">
    <citation type="journal article" date="2019" name="Int. J. Syst. Evol. Microbiol.">
        <title>The Global Catalogue of Microorganisms (GCM) 10K type strain sequencing project: providing services to taxonomists for standard genome sequencing and annotation.</title>
        <authorList>
            <consortium name="The Broad Institute Genomics Platform"/>
            <consortium name="The Broad Institute Genome Sequencing Center for Infectious Disease"/>
            <person name="Wu L."/>
            <person name="Ma J."/>
        </authorList>
    </citation>
    <scope>NUCLEOTIDE SEQUENCE [LARGE SCALE GENOMIC DNA]</scope>
    <source>
        <strain evidence="10">JCM 17695</strain>
    </source>
</reference>
<gene>
    <name evidence="9" type="ORF">ACFQV2_16965</name>
</gene>
<dbReference type="Proteomes" id="UP001596512">
    <property type="component" value="Unassembled WGS sequence"/>
</dbReference>
<keyword evidence="5" id="KW-0804">Transcription</keyword>
<dbReference type="PANTHER" id="PTHR43133">
    <property type="entry name" value="RNA POLYMERASE ECF-TYPE SIGMA FACTO"/>
    <property type="match status" value="1"/>
</dbReference>
<dbReference type="CDD" id="cd06171">
    <property type="entry name" value="Sigma70_r4"/>
    <property type="match status" value="1"/>
</dbReference>
<organism evidence="9 10">
    <name type="scientific">Actinokineospora soli</name>
    <dbReference type="NCBI Taxonomy" id="1048753"/>
    <lineage>
        <taxon>Bacteria</taxon>
        <taxon>Bacillati</taxon>
        <taxon>Actinomycetota</taxon>
        <taxon>Actinomycetes</taxon>
        <taxon>Pseudonocardiales</taxon>
        <taxon>Pseudonocardiaceae</taxon>
        <taxon>Actinokineospora</taxon>
    </lineage>
</organism>
<dbReference type="Pfam" id="PF04542">
    <property type="entry name" value="Sigma70_r2"/>
    <property type="match status" value="1"/>
</dbReference>
<evidence type="ECO:0000259" key="7">
    <source>
        <dbReference type="Pfam" id="PF04542"/>
    </source>
</evidence>
<keyword evidence="4" id="KW-0238">DNA-binding</keyword>
<evidence type="ECO:0000256" key="3">
    <source>
        <dbReference type="ARBA" id="ARBA00023082"/>
    </source>
</evidence>
<evidence type="ECO:0000259" key="8">
    <source>
        <dbReference type="Pfam" id="PF08281"/>
    </source>
</evidence>
<feature type="domain" description="RNA polymerase sigma-70 region 2" evidence="7">
    <location>
        <begin position="17"/>
        <end position="79"/>
    </location>
</feature>
<comment type="similarity">
    <text evidence="1">Belongs to the sigma-70 factor family. ECF subfamily.</text>
</comment>
<dbReference type="EMBL" id="JBHTEY010000004">
    <property type="protein sequence ID" value="MFC7614954.1"/>
    <property type="molecule type" value="Genomic_DNA"/>
</dbReference>
<feature type="domain" description="RNA polymerase sigma factor 70 region 4 type 2" evidence="8">
    <location>
        <begin position="104"/>
        <end position="154"/>
    </location>
</feature>
<evidence type="ECO:0000256" key="5">
    <source>
        <dbReference type="ARBA" id="ARBA00023163"/>
    </source>
</evidence>
<evidence type="ECO:0000256" key="1">
    <source>
        <dbReference type="ARBA" id="ARBA00010641"/>
    </source>
</evidence>
<proteinExistence type="inferred from homology"/>
<dbReference type="InterPro" id="IPR013325">
    <property type="entry name" value="RNA_pol_sigma_r2"/>
</dbReference>
<evidence type="ECO:0000313" key="10">
    <source>
        <dbReference type="Proteomes" id="UP001596512"/>
    </source>
</evidence>
<protein>
    <submittedName>
        <fullName evidence="9">SigE family RNA polymerase sigma factor</fullName>
    </submittedName>
</protein>
<feature type="region of interest" description="Disordered" evidence="6">
    <location>
        <begin position="72"/>
        <end position="98"/>
    </location>
</feature>
<dbReference type="InterPro" id="IPR039425">
    <property type="entry name" value="RNA_pol_sigma-70-like"/>
</dbReference>
<dbReference type="InterPro" id="IPR013249">
    <property type="entry name" value="RNA_pol_sigma70_r4_t2"/>
</dbReference>
<keyword evidence="2" id="KW-0805">Transcription regulation</keyword>
<dbReference type="NCBIfam" id="TIGR02983">
    <property type="entry name" value="SigE-fam_strep"/>
    <property type="match status" value="1"/>
</dbReference>
<keyword evidence="3" id="KW-0731">Sigma factor</keyword>
<dbReference type="SUPFAM" id="SSF88946">
    <property type="entry name" value="Sigma2 domain of RNA polymerase sigma factors"/>
    <property type="match status" value="1"/>
</dbReference>
<evidence type="ECO:0000256" key="2">
    <source>
        <dbReference type="ARBA" id="ARBA00023015"/>
    </source>
</evidence>
<accession>A0ABW2TP68</accession>
<dbReference type="Pfam" id="PF08281">
    <property type="entry name" value="Sigma70_r4_2"/>
    <property type="match status" value="1"/>
</dbReference>
<dbReference type="Gene3D" id="1.10.10.10">
    <property type="entry name" value="Winged helix-like DNA-binding domain superfamily/Winged helix DNA-binding domain"/>
    <property type="match status" value="1"/>
</dbReference>
<keyword evidence="10" id="KW-1185">Reference proteome</keyword>
<dbReference type="PANTHER" id="PTHR43133:SF50">
    <property type="entry name" value="ECF RNA POLYMERASE SIGMA FACTOR SIGM"/>
    <property type="match status" value="1"/>
</dbReference>
<dbReference type="NCBIfam" id="TIGR02937">
    <property type="entry name" value="sigma70-ECF"/>
    <property type="match status" value="1"/>
</dbReference>
<name>A0ABW2TP68_9PSEU</name>